<dbReference type="GO" id="GO:0008076">
    <property type="term" value="C:voltage-gated potassium channel complex"/>
    <property type="evidence" value="ECO:0007669"/>
    <property type="project" value="InterPro"/>
</dbReference>
<accession>A0A557SXB8</accession>
<proteinExistence type="predicted"/>
<dbReference type="InterPro" id="IPR027359">
    <property type="entry name" value="Volt_channel_dom_sf"/>
</dbReference>
<dbReference type="PANTHER" id="PTHR11537">
    <property type="entry name" value="VOLTAGE-GATED POTASSIUM CHANNEL"/>
    <property type="match status" value="1"/>
</dbReference>
<keyword evidence="4 8" id="KW-1133">Transmembrane helix</keyword>
<dbReference type="Gene3D" id="1.10.287.70">
    <property type="match status" value="1"/>
</dbReference>
<dbReference type="PANTHER" id="PTHR11537:SF254">
    <property type="entry name" value="POTASSIUM VOLTAGE-GATED CHANNEL PROTEIN SHAB"/>
    <property type="match status" value="1"/>
</dbReference>
<feature type="transmembrane region" description="Helical" evidence="8">
    <location>
        <begin position="40"/>
        <end position="60"/>
    </location>
</feature>
<dbReference type="Pfam" id="PF07885">
    <property type="entry name" value="Ion_trans_2"/>
    <property type="match status" value="1"/>
</dbReference>
<dbReference type="AlphaFoldDB" id="A0A557SXB8"/>
<dbReference type="OrthoDB" id="56871at2157"/>
<gene>
    <name evidence="10" type="ORF">NARC_40194</name>
</gene>
<keyword evidence="2" id="KW-0813">Transport</keyword>
<keyword evidence="3 8" id="KW-0812">Transmembrane</keyword>
<dbReference type="Gene3D" id="1.20.120.350">
    <property type="entry name" value="Voltage-gated potassium channels. Chain C"/>
    <property type="match status" value="1"/>
</dbReference>
<comment type="caution">
    <text evidence="10">The sequence shown here is derived from an EMBL/GenBank/DDBJ whole genome shotgun (WGS) entry which is preliminary data.</text>
</comment>
<keyword evidence="6 8" id="KW-0472">Membrane</keyword>
<keyword evidence="7" id="KW-0407">Ion channel</keyword>
<dbReference type="InterPro" id="IPR028325">
    <property type="entry name" value="VG_K_chnl"/>
</dbReference>
<evidence type="ECO:0000313" key="11">
    <source>
        <dbReference type="Proteomes" id="UP000315289"/>
    </source>
</evidence>
<feature type="transmembrane region" description="Helical" evidence="8">
    <location>
        <begin position="72"/>
        <end position="91"/>
    </location>
</feature>
<evidence type="ECO:0000259" key="9">
    <source>
        <dbReference type="Pfam" id="PF07885"/>
    </source>
</evidence>
<name>A0A557SXB8_9ARCH</name>
<dbReference type="RefSeq" id="WP_144729433.1">
    <property type="nucleotide sequence ID" value="NZ_ML675580.1"/>
</dbReference>
<feature type="transmembrane region" description="Helical" evidence="8">
    <location>
        <begin position="195"/>
        <end position="219"/>
    </location>
</feature>
<feature type="transmembrane region" description="Helical" evidence="8">
    <location>
        <begin position="134"/>
        <end position="155"/>
    </location>
</feature>
<evidence type="ECO:0000256" key="4">
    <source>
        <dbReference type="ARBA" id="ARBA00022989"/>
    </source>
</evidence>
<evidence type="ECO:0000256" key="2">
    <source>
        <dbReference type="ARBA" id="ARBA00022448"/>
    </source>
</evidence>
<feature type="transmembrane region" description="Helical" evidence="8">
    <location>
        <begin position="15"/>
        <end position="34"/>
    </location>
</feature>
<feature type="domain" description="Potassium channel" evidence="9">
    <location>
        <begin position="140"/>
        <end position="220"/>
    </location>
</feature>
<evidence type="ECO:0000256" key="5">
    <source>
        <dbReference type="ARBA" id="ARBA00023065"/>
    </source>
</evidence>
<dbReference type="GO" id="GO:0005249">
    <property type="term" value="F:voltage-gated potassium channel activity"/>
    <property type="evidence" value="ECO:0007669"/>
    <property type="project" value="InterPro"/>
</dbReference>
<dbReference type="InterPro" id="IPR013099">
    <property type="entry name" value="K_chnl_dom"/>
</dbReference>
<dbReference type="Proteomes" id="UP000315289">
    <property type="component" value="Unassembled WGS sequence"/>
</dbReference>
<evidence type="ECO:0000256" key="7">
    <source>
        <dbReference type="ARBA" id="ARBA00023303"/>
    </source>
</evidence>
<keyword evidence="11" id="KW-1185">Reference proteome</keyword>
<dbReference type="EMBL" id="VOAH01000004">
    <property type="protein sequence ID" value="TVP41231.1"/>
    <property type="molecule type" value="Genomic_DNA"/>
</dbReference>
<dbReference type="GO" id="GO:0001508">
    <property type="term" value="P:action potential"/>
    <property type="evidence" value="ECO:0007669"/>
    <property type="project" value="TreeGrafter"/>
</dbReference>
<reference evidence="10 11" key="1">
    <citation type="journal article" date="2019" name="Front. Microbiol.">
        <title>Ammonia Oxidation by the Arctic Terrestrial Thaumarchaeote Candidatus Nitrosocosmicus arcticus Is Stimulated by Increasing Temperatures.</title>
        <authorList>
            <person name="Alves R.J.E."/>
            <person name="Kerou M."/>
            <person name="Zappe A."/>
            <person name="Bittner R."/>
            <person name="Abby S.S."/>
            <person name="Schmidt H.A."/>
            <person name="Pfeifer K."/>
            <person name="Schleper C."/>
        </authorList>
    </citation>
    <scope>NUCLEOTIDE SEQUENCE [LARGE SCALE GENOMIC DNA]</scope>
    <source>
        <strain evidence="10 11">Kfb</strain>
    </source>
</reference>
<evidence type="ECO:0000256" key="1">
    <source>
        <dbReference type="ARBA" id="ARBA00004141"/>
    </source>
</evidence>
<sequence>MRKPVETSPYVRRELFIVAITAASVMLSILLYVVPVSNTQLIIVYIVDLGVTIILLCDFLDRYKRSKDHGKFIIRHLYEIPALIPLLFFGILENDAAIMALFRAFKIVNVFRLLRLLRLFSLFKIAKYLKASGFVYLVILLVVSVIFGAVGMFVVEQDNSDSNINNFGDALWFSITTITISGFGDMAPTSIEGRIIATILIVVGLTTILGFIASFGTTIMEKGLGKRRIAHDLKDSLKDRIDILESIHHAEVNNMIEEIRDLHKNIYNQDVGCSKCGFIYPKDSVYCNKCGNKTE</sequence>
<dbReference type="SUPFAM" id="SSF81324">
    <property type="entry name" value="Voltage-gated potassium channels"/>
    <property type="match status" value="1"/>
</dbReference>
<evidence type="ECO:0000256" key="3">
    <source>
        <dbReference type="ARBA" id="ARBA00022692"/>
    </source>
</evidence>
<comment type="subcellular location">
    <subcellularLocation>
        <location evidence="1">Membrane</location>
        <topology evidence="1">Multi-pass membrane protein</topology>
    </subcellularLocation>
</comment>
<evidence type="ECO:0000313" key="10">
    <source>
        <dbReference type="EMBL" id="TVP41231.1"/>
    </source>
</evidence>
<protein>
    <recommendedName>
        <fullName evidence="9">Potassium channel domain-containing protein</fullName>
    </recommendedName>
</protein>
<organism evidence="10 11">
    <name type="scientific">Candidatus Nitrosocosmicus arcticus</name>
    <dbReference type="NCBI Taxonomy" id="2035267"/>
    <lineage>
        <taxon>Archaea</taxon>
        <taxon>Nitrososphaerota</taxon>
        <taxon>Nitrososphaeria</taxon>
        <taxon>Nitrososphaerales</taxon>
        <taxon>Nitrososphaeraceae</taxon>
        <taxon>Candidatus Nitrosocosmicus</taxon>
    </lineage>
</organism>
<evidence type="ECO:0000256" key="8">
    <source>
        <dbReference type="SAM" id="Phobius"/>
    </source>
</evidence>
<evidence type="ECO:0000256" key="6">
    <source>
        <dbReference type="ARBA" id="ARBA00023136"/>
    </source>
</evidence>
<keyword evidence="5" id="KW-0406">Ion transport</keyword>